<comment type="similarity">
    <text evidence="1 13 17">Belongs to the NAD-dependent glycerol-3-phosphate dehydrogenase family.</text>
</comment>
<evidence type="ECO:0000256" key="8">
    <source>
        <dbReference type="ARBA" id="ARBA00023264"/>
    </source>
</evidence>
<dbReference type="GO" id="GO:0006650">
    <property type="term" value="P:glycerophospholipid metabolic process"/>
    <property type="evidence" value="ECO:0007669"/>
    <property type="project" value="UniProtKB-UniRule"/>
</dbReference>
<feature type="binding site" evidence="13">
    <location>
        <position position="258"/>
    </location>
    <ligand>
        <name>sn-glycerol 3-phosphate</name>
        <dbReference type="ChEBI" id="CHEBI:57597"/>
    </ligand>
</feature>
<evidence type="ECO:0000313" key="21">
    <source>
        <dbReference type="Proteomes" id="UP000585638"/>
    </source>
</evidence>
<dbReference type="GO" id="GO:0046168">
    <property type="term" value="P:glycerol-3-phosphate catabolic process"/>
    <property type="evidence" value="ECO:0007669"/>
    <property type="project" value="InterPro"/>
</dbReference>
<feature type="binding site" evidence="13">
    <location>
        <position position="13"/>
    </location>
    <ligand>
        <name>NADPH</name>
        <dbReference type="ChEBI" id="CHEBI:57783"/>
    </ligand>
</feature>
<keyword evidence="21" id="KW-1185">Reference proteome</keyword>
<dbReference type="NCBIfam" id="NF000942">
    <property type="entry name" value="PRK00094.1-4"/>
    <property type="match status" value="1"/>
</dbReference>
<feature type="binding site" evidence="15">
    <location>
        <begin position="257"/>
        <end position="258"/>
    </location>
    <ligand>
        <name>substrate</name>
    </ligand>
</feature>
<dbReference type="Pfam" id="PF01210">
    <property type="entry name" value="NAD_Gly3P_dh_N"/>
    <property type="match status" value="1"/>
</dbReference>
<feature type="binding site" evidence="16">
    <location>
        <position position="257"/>
    </location>
    <ligand>
        <name>NAD(+)</name>
        <dbReference type="ChEBI" id="CHEBI:57540"/>
    </ligand>
</feature>
<reference evidence="20 21" key="1">
    <citation type="submission" date="2020-08" db="EMBL/GenBank/DDBJ databases">
        <title>Sequencing the genomes of 1000 actinobacteria strains.</title>
        <authorList>
            <person name="Klenk H.-P."/>
        </authorList>
    </citation>
    <scope>NUCLEOTIDE SEQUENCE [LARGE SCALE GENOMIC DNA]</scope>
    <source>
        <strain evidence="20 21">DSM 43851</strain>
    </source>
</reference>
<feature type="binding site" evidence="13">
    <location>
        <position position="193"/>
    </location>
    <ligand>
        <name>sn-glycerol 3-phosphate</name>
        <dbReference type="ChEBI" id="CHEBI:57597"/>
    </ligand>
</feature>
<dbReference type="Pfam" id="PF07479">
    <property type="entry name" value="NAD_Gly3P_dh_C"/>
    <property type="match status" value="1"/>
</dbReference>
<dbReference type="InterPro" id="IPR036291">
    <property type="entry name" value="NAD(P)-bd_dom_sf"/>
</dbReference>
<comment type="caution">
    <text evidence="20">The sequence shown here is derived from an EMBL/GenBank/DDBJ whole genome shotgun (WGS) entry which is preliminary data.</text>
</comment>
<dbReference type="InterPro" id="IPR006109">
    <property type="entry name" value="G3P_DH_NAD-dep_C"/>
</dbReference>
<evidence type="ECO:0000256" key="9">
    <source>
        <dbReference type="ARBA" id="ARBA00052716"/>
    </source>
</evidence>
<evidence type="ECO:0000256" key="14">
    <source>
        <dbReference type="PIRSR" id="PIRSR000114-1"/>
    </source>
</evidence>
<keyword evidence="13" id="KW-0547">Nucleotide-binding</keyword>
<dbReference type="FunFam" id="3.40.50.720:FF:000019">
    <property type="entry name" value="Glycerol-3-phosphate dehydrogenase [NAD(P)+]"/>
    <property type="match status" value="1"/>
</dbReference>
<dbReference type="NCBIfam" id="NF000940">
    <property type="entry name" value="PRK00094.1-2"/>
    <property type="match status" value="1"/>
</dbReference>
<dbReference type="SUPFAM" id="SSF48179">
    <property type="entry name" value="6-phosphogluconate dehydrogenase C-terminal domain-like"/>
    <property type="match status" value="1"/>
</dbReference>
<feature type="binding site" evidence="13">
    <location>
        <position position="142"/>
    </location>
    <ligand>
        <name>NADPH</name>
        <dbReference type="ChEBI" id="CHEBI:57783"/>
    </ligand>
</feature>
<comment type="subcellular location">
    <subcellularLocation>
        <location evidence="13">Cytoplasm</location>
    </subcellularLocation>
</comment>
<evidence type="ECO:0000256" key="5">
    <source>
        <dbReference type="ARBA" id="ARBA00023027"/>
    </source>
</evidence>
<comment type="function">
    <text evidence="13">Catalyzes the reduction of the glycolytic intermediate dihydroxyacetone phosphate (DHAP) to sn-glycerol 3-phosphate (G3P), the key precursor for phospholipid synthesis.</text>
</comment>
<feature type="binding site" evidence="13">
    <location>
        <position position="108"/>
    </location>
    <ligand>
        <name>sn-glycerol 3-phosphate</name>
        <dbReference type="ChEBI" id="CHEBI:57597"/>
    </ligand>
</feature>
<dbReference type="InterPro" id="IPR006168">
    <property type="entry name" value="G3P_DH_NAD-dep"/>
</dbReference>
<dbReference type="PANTHER" id="PTHR11728">
    <property type="entry name" value="GLYCEROL-3-PHOSPHATE DEHYDROGENASE"/>
    <property type="match status" value="1"/>
</dbReference>
<dbReference type="UniPathway" id="UPA00940"/>
<keyword evidence="2 13" id="KW-0444">Lipid biosynthesis</keyword>
<feature type="binding site" evidence="13">
    <location>
        <position position="284"/>
    </location>
    <ligand>
        <name>NADPH</name>
        <dbReference type="ChEBI" id="CHEBI:57783"/>
    </ligand>
</feature>
<keyword evidence="3 13" id="KW-0521">NADP</keyword>
<evidence type="ECO:0000313" key="20">
    <source>
        <dbReference type="EMBL" id="MBB5894036.1"/>
    </source>
</evidence>
<evidence type="ECO:0000256" key="1">
    <source>
        <dbReference type="ARBA" id="ARBA00011009"/>
    </source>
</evidence>
<evidence type="ECO:0000256" key="13">
    <source>
        <dbReference type="HAMAP-Rule" id="MF_00394"/>
    </source>
</evidence>
<dbReference type="EMBL" id="JACHIR010000001">
    <property type="protein sequence ID" value="MBB5894036.1"/>
    <property type="molecule type" value="Genomic_DNA"/>
</dbReference>
<dbReference type="GO" id="GO:0005975">
    <property type="term" value="P:carbohydrate metabolic process"/>
    <property type="evidence" value="ECO:0007669"/>
    <property type="project" value="InterPro"/>
</dbReference>
<keyword evidence="7 13" id="KW-0594">Phospholipid biosynthesis</keyword>
<feature type="active site" description="Proton acceptor" evidence="13 14">
    <location>
        <position position="193"/>
    </location>
</feature>
<evidence type="ECO:0000256" key="7">
    <source>
        <dbReference type="ARBA" id="ARBA00023209"/>
    </source>
</evidence>
<dbReference type="Gene3D" id="1.10.1040.10">
    <property type="entry name" value="N-(1-d-carboxylethyl)-l-norvaline Dehydrogenase, domain 2"/>
    <property type="match status" value="1"/>
</dbReference>
<feature type="domain" description="Glycerol-3-phosphate dehydrogenase NAD-dependent N-terminal" evidence="18">
    <location>
        <begin position="6"/>
        <end position="162"/>
    </location>
</feature>
<feature type="binding site" evidence="13">
    <location>
        <position position="138"/>
    </location>
    <ligand>
        <name>sn-glycerol 3-phosphate</name>
        <dbReference type="ChEBI" id="CHEBI:57597"/>
    </ligand>
</feature>
<dbReference type="PRINTS" id="PR00077">
    <property type="entry name" value="GPDHDRGNASE"/>
</dbReference>
<feature type="binding site" evidence="13">
    <location>
        <position position="246"/>
    </location>
    <ligand>
        <name>sn-glycerol 3-phosphate</name>
        <dbReference type="ChEBI" id="CHEBI:57597"/>
    </ligand>
</feature>
<dbReference type="RefSeq" id="WP_184865769.1">
    <property type="nucleotide sequence ID" value="NZ_JACHIR010000001.1"/>
</dbReference>
<name>A0A7W9NJ70_9PSEU</name>
<feature type="binding site" evidence="16">
    <location>
        <position position="142"/>
    </location>
    <ligand>
        <name>NAD(+)</name>
        <dbReference type="ChEBI" id="CHEBI:57540"/>
    </ligand>
</feature>
<feature type="binding site" evidence="13">
    <location>
        <position position="51"/>
    </location>
    <ligand>
        <name>NADPH</name>
        <dbReference type="ChEBI" id="CHEBI:57783"/>
    </ligand>
</feature>
<evidence type="ECO:0000256" key="10">
    <source>
        <dbReference type="ARBA" id="ARBA00066687"/>
    </source>
</evidence>
<dbReference type="GO" id="GO:0005829">
    <property type="term" value="C:cytosol"/>
    <property type="evidence" value="ECO:0007669"/>
    <property type="project" value="TreeGrafter"/>
</dbReference>
<feature type="binding site" evidence="13">
    <location>
        <position position="257"/>
    </location>
    <ligand>
        <name>sn-glycerol 3-phosphate</name>
        <dbReference type="ChEBI" id="CHEBI:57597"/>
    </ligand>
</feature>
<dbReference type="InterPro" id="IPR008927">
    <property type="entry name" value="6-PGluconate_DH-like_C_sf"/>
</dbReference>
<comment type="catalytic activity">
    <reaction evidence="13">
        <text>sn-glycerol 3-phosphate + NAD(+) = dihydroxyacetone phosphate + NADH + H(+)</text>
        <dbReference type="Rhea" id="RHEA:11092"/>
        <dbReference type="ChEBI" id="CHEBI:15378"/>
        <dbReference type="ChEBI" id="CHEBI:57540"/>
        <dbReference type="ChEBI" id="CHEBI:57597"/>
        <dbReference type="ChEBI" id="CHEBI:57642"/>
        <dbReference type="ChEBI" id="CHEBI:57945"/>
        <dbReference type="EC" id="1.1.1.94"/>
    </reaction>
</comment>
<feature type="binding site" evidence="13">
    <location>
        <position position="282"/>
    </location>
    <ligand>
        <name>NADPH</name>
        <dbReference type="ChEBI" id="CHEBI:57783"/>
    </ligand>
</feature>
<comment type="caution">
    <text evidence="13">Lacks conserved residue(s) required for the propagation of feature annotation.</text>
</comment>
<dbReference type="EC" id="1.1.1.94" evidence="10 13"/>
<evidence type="ECO:0000256" key="11">
    <source>
        <dbReference type="ARBA" id="ARBA00069372"/>
    </source>
</evidence>
<evidence type="ECO:0000256" key="15">
    <source>
        <dbReference type="PIRSR" id="PIRSR000114-2"/>
    </source>
</evidence>
<dbReference type="PANTHER" id="PTHR11728:SF1">
    <property type="entry name" value="GLYCEROL-3-PHOSPHATE DEHYDROGENASE [NAD(+)] 2, CHLOROPLASTIC"/>
    <property type="match status" value="1"/>
</dbReference>
<comment type="catalytic activity">
    <reaction evidence="9">
        <text>sn-glycerol 3-phosphate + NADP(+) = dihydroxyacetone phosphate + NADPH + H(+)</text>
        <dbReference type="Rhea" id="RHEA:11096"/>
        <dbReference type="ChEBI" id="CHEBI:15378"/>
        <dbReference type="ChEBI" id="CHEBI:57597"/>
        <dbReference type="ChEBI" id="CHEBI:57642"/>
        <dbReference type="ChEBI" id="CHEBI:57783"/>
        <dbReference type="ChEBI" id="CHEBI:58349"/>
        <dbReference type="EC" id="1.1.1.94"/>
    </reaction>
    <physiologicalReaction direction="right-to-left" evidence="9">
        <dbReference type="Rhea" id="RHEA:11098"/>
    </physiologicalReaction>
</comment>
<dbReference type="FunFam" id="1.10.1040.10:FF:000001">
    <property type="entry name" value="Glycerol-3-phosphate dehydrogenase [NAD(P)+]"/>
    <property type="match status" value="1"/>
</dbReference>
<dbReference type="HAMAP" id="MF_00394">
    <property type="entry name" value="NAD_Glyc3P_dehydrog"/>
    <property type="match status" value="1"/>
</dbReference>
<feature type="binding site" evidence="15">
    <location>
        <position position="108"/>
    </location>
    <ligand>
        <name>substrate</name>
    </ligand>
</feature>
<dbReference type="GO" id="GO:0051287">
    <property type="term" value="F:NAD binding"/>
    <property type="evidence" value="ECO:0007669"/>
    <property type="project" value="InterPro"/>
</dbReference>
<keyword evidence="6 13" id="KW-0443">Lipid metabolism</keyword>
<dbReference type="PIRSF" id="PIRSF000114">
    <property type="entry name" value="Glycerol-3-P_dh"/>
    <property type="match status" value="1"/>
</dbReference>
<evidence type="ECO:0000259" key="18">
    <source>
        <dbReference type="Pfam" id="PF01210"/>
    </source>
</evidence>
<dbReference type="SUPFAM" id="SSF51735">
    <property type="entry name" value="NAD(P)-binding Rossmann-fold domains"/>
    <property type="match status" value="1"/>
</dbReference>
<dbReference type="GO" id="GO:0046167">
    <property type="term" value="P:glycerol-3-phosphate biosynthetic process"/>
    <property type="evidence" value="ECO:0007669"/>
    <property type="project" value="UniProtKB-UniRule"/>
</dbReference>
<keyword evidence="8 13" id="KW-1208">Phospholipid metabolism</keyword>
<accession>A0A7W9NJ70</accession>
<organism evidence="20 21">
    <name type="scientific">Kutzneria kofuensis</name>
    <dbReference type="NCBI Taxonomy" id="103725"/>
    <lineage>
        <taxon>Bacteria</taxon>
        <taxon>Bacillati</taxon>
        <taxon>Actinomycetota</taxon>
        <taxon>Actinomycetes</taxon>
        <taxon>Pseudonocardiales</taxon>
        <taxon>Pseudonocardiaceae</taxon>
        <taxon>Kutzneria</taxon>
    </lineage>
</organism>
<feature type="binding site" evidence="13">
    <location>
        <position position="14"/>
    </location>
    <ligand>
        <name>NADPH</name>
        <dbReference type="ChEBI" id="CHEBI:57783"/>
    </ligand>
</feature>
<evidence type="ECO:0000256" key="6">
    <source>
        <dbReference type="ARBA" id="ARBA00023098"/>
    </source>
</evidence>
<keyword evidence="4 13" id="KW-0560">Oxidoreductase</keyword>
<proteinExistence type="inferred from homology"/>
<feature type="domain" description="Glycerol-3-phosphate dehydrogenase NAD-dependent C-terminal" evidence="19">
    <location>
        <begin position="182"/>
        <end position="322"/>
    </location>
</feature>
<feature type="binding site" evidence="13">
    <location>
        <position position="256"/>
    </location>
    <ligand>
        <name>sn-glycerol 3-phosphate</name>
        <dbReference type="ChEBI" id="CHEBI:57597"/>
    </ligand>
</feature>
<feature type="binding site" evidence="13">
    <location>
        <position position="108"/>
    </location>
    <ligand>
        <name>NADPH</name>
        <dbReference type="ChEBI" id="CHEBI:57783"/>
    </ligand>
</feature>
<dbReference type="GO" id="GO:0008654">
    <property type="term" value="P:phospholipid biosynthetic process"/>
    <property type="evidence" value="ECO:0007669"/>
    <property type="project" value="UniProtKB-KW"/>
</dbReference>
<dbReference type="InterPro" id="IPR013328">
    <property type="entry name" value="6PGD_dom2"/>
</dbReference>
<dbReference type="Proteomes" id="UP000585638">
    <property type="component" value="Unassembled WGS sequence"/>
</dbReference>
<feature type="binding site" evidence="13">
    <location>
        <position position="34"/>
    </location>
    <ligand>
        <name>NADPH</name>
        <dbReference type="ChEBI" id="CHEBI:57783"/>
    </ligand>
</feature>
<dbReference type="PROSITE" id="PS00957">
    <property type="entry name" value="NAD_G3PDH"/>
    <property type="match status" value="1"/>
</dbReference>
<evidence type="ECO:0000256" key="17">
    <source>
        <dbReference type="RuleBase" id="RU000437"/>
    </source>
</evidence>
<comment type="pathway">
    <text evidence="13">Membrane lipid metabolism; glycerophospholipid metabolism.</text>
</comment>
<dbReference type="Gene3D" id="3.40.50.720">
    <property type="entry name" value="NAD(P)-binding Rossmann-like Domain"/>
    <property type="match status" value="1"/>
</dbReference>
<evidence type="ECO:0000256" key="2">
    <source>
        <dbReference type="ARBA" id="ARBA00022516"/>
    </source>
</evidence>
<feature type="binding site" evidence="13">
    <location>
        <position position="257"/>
    </location>
    <ligand>
        <name>NADPH</name>
        <dbReference type="ChEBI" id="CHEBI:57783"/>
    </ligand>
</feature>
<protein>
    <recommendedName>
        <fullName evidence="11 13">Glycerol-3-phosphate dehydrogenase [NAD(P)+]</fullName>
        <ecNumber evidence="10 13">1.1.1.94</ecNumber>
    </recommendedName>
    <alternativeName>
        <fullName evidence="13">NAD(P)(+)-dependent glycerol-3-phosphate dehydrogenase</fullName>
    </alternativeName>
    <alternativeName>
        <fullName evidence="12 13">NAD(P)H-dependent dihydroxyacetone-phosphate reductase</fullName>
    </alternativeName>
</protein>
<dbReference type="GO" id="GO:0047952">
    <property type="term" value="F:glycerol-3-phosphate dehydrogenase [NAD(P)+] activity"/>
    <property type="evidence" value="ECO:0007669"/>
    <property type="project" value="UniProtKB-UniRule"/>
</dbReference>
<gene>
    <name evidence="13" type="primary">gpsA</name>
    <name evidence="20" type="ORF">BJ998_005232</name>
</gene>
<evidence type="ECO:0000256" key="3">
    <source>
        <dbReference type="ARBA" id="ARBA00022857"/>
    </source>
</evidence>
<keyword evidence="5 13" id="KW-0520">NAD</keyword>
<evidence type="ECO:0000259" key="19">
    <source>
        <dbReference type="Pfam" id="PF07479"/>
    </source>
</evidence>
<dbReference type="AlphaFoldDB" id="A0A7W9NJ70"/>
<keyword evidence="13" id="KW-0963">Cytoplasm</keyword>
<feature type="binding site" evidence="13">
    <location>
        <position position="35"/>
    </location>
    <ligand>
        <name>NADPH</name>
        <dbReference type="ChEBI" id="CHEBI:57783"/>
    </ligand>
</feature>
<evidence type="ECO:0000256" key="4">
    <source>
        <dbReference type="ARBA" id="ARBA00023002"/>
    </source>
</evidence>
<dbReference type="InterPro" id="IPR011128">
    <property type="entry name" value="G3P_DH_NAD-dep_N"/>
</dbReference>
<evidence type="ECO:0000256" key="12">
    <source>
        <dbReference type="ARBA" id="ARBA00080511"/>
    </source>
</evidence>
<evidence type="ECO:0000256" key="16">
    <source>
        <dbReference type="PIRSR" id="PIRSR000114-3"/>
    </source>
</evidence>
<sequence length="335" mass="34874">MELQRIAVLGAGSWGTTFAKVLADAGRDVVLWARRPEVADEITNHKLNTGYLPGIRLPETLRATADPLLALDGAEAVVLAVPSQTLRANLAAWRELLPEGATLVSLAKGIELGTGKRMSEVVAEVAQVPAEQVAVVSGPNLAREIAAQQPTATVIACTDHERAVAVQRASANGYFRPYTITDVVGCELGGACKNVIALACGIAHGLGFGDNTMASLITRGLAETARLGAALGADPLTFAGLAGLGDLVATCASPLSRNRSFGERLGKGETLAQAQEATHGQVAEGVKSCSSIRTLGELHGVDMPITDGVHRVCHDSLNPRQMAAELLGRAQKAER</sequence>
<feature type="binding site" evidence="16">
    <location>
        <begin position="10"/>
        <end position="15"/>
    </location>
    <ligand>
        <name>NAD(+)</name>
        <dbReference type="ChEBI" id="CHEBI:57540"/>
    </ligand>
</feature>